<dbReference type="Pfam" id="PF10705">
    <property type="entry name" value="Ycf15"/>
    <property type="match status" value="1"/>
</dbReference>
<evidence type="ECO:0000256" key="2">
    <source>
        <dbReference type="ARBA" id="ARBA00009896"/>
    </source>
</evidence>
<dbReference type="InterPro" id="IPR019645">
    <property type="entry name" value="Uncharacterised_Ycf15"/>
</dbReference>
<comment type="caution">
    <text evidence="4">The sequence shown here is derived from an EMBL/GenBank/DDBJ whole genome shotgun (WGS) entry which is preliminary data.</text>
</comment>
<dbReference type="Proteomes" id="UP000583929">
    <property type="component" value="Unassembled WGS sequence"/>
</dbReference>
<dbReference type="GO" id="GO:0009536">
    <property type="term" value="C:plastid"/>
    <property type="evidence" value="ECO:0007669"/>
    <property type="project" value="UniProtKB-SubCell"/>
</dbReference>
<evidence type="ECO:0000313" key="4">
    <source>
        <dbReference type="EMBL" id="KAF4402746.1"/>
    </source>
</evidence>
<comment type="subcellular location">
    <subcellularLocation>
        <location evidence="1">Plastid</location>
    </subcellularLocation>
</comment>
<dbReference type="EMBL" id="JAATIQ010000006">
    <property type="protein sequence ID" value="KAF4402746.1"/>
    <property type="molecule type" value="Genomic_DNA"/>
</dbReference>
<evidence type="ECO:0000313" key="5">
    <source>
        <dbReference type="Proteomes" id="UP000583929"/>
    </source>
</evidence>
<protein>
    <submittedName>
        <fullName evidence="4">Uncharacterized protein</fullName>
    </submittedName>
</protein>
<name>A0A7J6I5Z8_CANSA</name>
<sequence length="86" mass="9694">MKNHRTELPGMLDLGSNYLEVHFVQQPFLSYRKGSHVPEPILPGIANSNKDIHGAVRSIQIFTTKNIFRIGPERRRQAGMPIGAEN</sequence>
<keyword evidence="5" id="KW-1185">Reference proteome</keyword>
<evidence type="ECO:0000256" key="3">
    <source>
        <dbReference type="ARBA" id="ARBA00022640"/>
    </source>
</evidence>
<evidence type="ECO:0000256" key="1">
    <source>
        <dbReference type="ARBA" id="ARBA00004474"/>
    </source>
</evidence>
<proteinExistence type="inferred from homology"/>
<gene>
    <name evidence="4" type="ORF">G4B88_010198</name>
</gene>
<accession>A0A7J6I5Z8</accession>
<dbReference type="AlphaFoldDB" id="A0A7J6I5Z8"/>
<comment type="similarity">
    <text evidence="2">Belongs to the ycf15 family.</text>
</comment>
<reference evidence="4 5" key="1">
    <citation type="journal article" date="2020" name="bioRxiv">
        <title>Sequence and annotation of 42 cannabis genomes reveals extensive copy number variation in cannabinoid synthesis and pathogen resistance genes.</title>
        <authorList>
            <person name="Mckernan K.J."/>
            <person name="Helbert Y."/>
            <person name="Kane L.T."/>
            <person name="Ebling H."/>
            <person name="Zhang L."/>
            <person name="Liu B."/>
            <person name="Eaton Z."/>
            <person name="Mclaughlin S."/>
            <person name="Kingan S."/>
            <person name="Baybayan P."/>
            <person name="Concepcion G."/>
            <person name="Jordan M."/>
            <person name="Riva A."/>
            <person name="Barbazuk W."/>
            <person name="Harkins T."/>
        </authorList>
    </citation>
    <scope>NUCLEOTIDE SEQUENCE [LARGE SCALE GENOMIC DNA]</scope>
    <source>
        <strain evidence="5">cv. Jamaican Lion 4</strain>
        <tissue evidence="4">Leaf</tissue>
    </source>
</reference>
<keyword evidence="3" id="KW-0934">Plastid</keyword>
<organism evidence="4 5">
    <name type="scientific">Cannabis sativa</name>
    <name type="common">Hemp</name>
    <name type="synonym">Marijuana</name>
    <dbReference type="NCBI Taxonomy" id="3483"/>
    <lineage>
        <taxon>Eukaryota</taxon>
        <taxon>Viridiplantae</taxon>
        <taxon>Streptophyta</taxon>
        <taxon>Embryophyta</taxon>
        <taxon>Tracheophyta</taxon>
        <taxon>Spermatophyta</taxon>
        <taxon>Magnoliopsida</taxon>
        <taxon>eudicotyledons</taxon>
        <taxon>Gunneridae</taxon>
        <taxon>Pentapetalae</taxon>
        <taxon>rosids</taxon>
        <taxon>fabids</taxon>
        <taxon>Rosales</taxon>
        <taxon>Cannabaceae</taxon>
        <taxon>Cannabis</taxon>
    </lineage>
</organism>